<proteinExistence type="predicted"/>
<evidence type="ECO:0000313" key="3">
    <source>
        <dbReference type="Proteomes" id="UP000295375"/>
    </source>
</evidence>
<organism evidence="2 3">
    <name type="scientific">Permianibacter aggregans</name>
    <dbReference type="NCBI Taxonomy" id="1510150"/>
    <lineage>
        <taxon>Bacteria</taxon>
        <taxon>Pseudomonadati</taxon>
        <taxon>Pseudomonadota</taxon>
        <taxon>Gammaproteobacteria</taxon>
        <taxon>Pseudomonadales</taxon>
        <taxon>Pseudomonadaceae</taxon>
        <taxon>Permianibacter</taxon>
    </lineage>
</organism>
<gene>
    <name evidence="2" type="ORF">EV696_10841</name>
</gene>
<comment type="caution">
    <text evidence="2">The sequence shown here is derived from an EMBL/GenBank/DDBJ whole genome shotgun (WGS) entry which is preliminary data.</text>
</comment>
<evidence type="ECO:0000256" key="1">
    <source>
        <dbReference type="SAM" id="MobiDB-lite"/>
    </source>
</evidence>
<protein>
    <submittedName>
        <fullName evidence="2">Uncharacterized protein</fullName>
    </submittedName>
</protein>
<dbReference type="AlphaFoldDB" id="A0A4R6UMC2"/>
<accession>A0A4R6UMC2</accession>
<reference evidence="2 3" key="1">
    <citation type="submission" date="2019-03" db="EMBL/GenBank/DDBJ databases">
        <title>Genomic Encyclopedia of Type Strains, Phase IV (KMG-IV): sequencing the most valuable type-strain genomes for metagenomic binning, comparative biology and taxonomic classification.</title>
        <authorList>
            <person name="Goeker M."/>
        </authorList>
    </citation>
    <scope>NUCLEOTIDE SEQUENCE [LARGE SCALE GENOMIC DNA]</scope>
    <source>
        <strain evidence="2 3">DSM 103792</strain>
    </source>
</reference>
<dbReference type="Proteomes" id="UP000295375">
    <property type="component" value="Unassembled WGS sequence"/>
</dbReference>
<feature type="region of interest" description="Disordered" evidence="1">
    <location>
        <begin position="1"/>
        <end position="43"/>
    </location>
</feature>
<dbReference type="EMBL" id="SNYM01000008">
    <property type="protein sequence ID" value="TDQ48061.1"/>
    <property type="molecule type" value="Genomic_DNA"/>
</dbReference>
<evidence type="ECO:0000313" key="2">
    <source>
        <dbReference type="EMBL" id="TDQ48061.1"/>
    </source>
</evidence>
<feature type="compositionally biased region" description="Polar residues" evidence="1">
    <location>
        <begin position="23"/>
        <end position="37"/>
    </location>
</feature>
<sequence length="43" mass="4790">MDTNAFDGENAIELVEPEDTDDANTMLTYSGFPSSTEQPRHDQ</sequence>
<name>A0A4R6UMC2_9GAMM</name>
<keyword evidence="3" id="KW-1185">Reference proteome</keyword>